<evidence type="ECO:0000313" key="2">
    <source>
        <dbReference type="EMBL" id="KAK3592111.1"/>
    </source>
</evidence>
<evidence type="ECO:0000256" key="1">
    <source>
        <dbReference type="SAM" id="MobiDB-lite"/>
    </source>
</evidence>
<proteinExistence type="predicted"/>
<accession>A0AAE0VVY5</accession>
<dbReference type="AlphaFoldDB" id="A0AAE0VVY5"/>
<evidence type="ECO:0000313" key="3">
    <source>
        <dbReference type="Proteomes" id="UP001195483"/>
    </source>
</evidence>
<dbReference type="Proteomes" id="UP001195483">
    <property type="component" value="Unassembled WGS sequence"/>
</dbReference>
<dbReference type="EMBL" id="JAEAOA010001195">
    <property type="protein sequence ID" value="KAK3592111.1"/>
    <property type="molecule type" value="Genomic_DNA"/>
</dbReference>
<feature type="compositionally biased region" description="Basic and acidic residues" evidence="1">
    <location>
        <begin position="16"/>
        <end position="25"/>
    </location>
</feature>
<feature type="region of interest" description="Disordered" evidence="1">
    <location>
        <begin position="1"/>
        <end position="25"/>
    </location>
</feature>
<gene>
    <name evidence="2" type="ORF">CHS0354_019378</name>
</gene>
<keyword evidence="3" id="KW-1185">Reference proteome</keyword>
<comment type="caution">
    <text evidence="2">The sequence shown here is derived from an EMBL/GenBank/DDBJ whole genome shotgun (WGS) entry which is preliminary data.</text>
</comment>
<organism evidence="2 3">
    <name type="scientific">Potamilus streckersoni</name>
    <dbReference type="NCBI Taxonomy" id="2493646"/>
    <lineage>
        <taxon>Eukaryota</taxon>
        <taxon>Metazoa</taxon>
        <taxon>Spiralia</taxon>
        <taxon>Lophotrochozoa</taxon>
        <taxon>Mollusca</taxon>
        <taxon>Bivalvia</taxon>
        <taxon>Autobranchia</taxon>
        <taxon>Heteroconchia</taxon>
        <taxon>Palaeoheterodonta</taxon>
        <taxon>Unionida</taxon>
        <taxon>Unionoidea</taxon>
        <taxon>Unionidae</taxon>
        <taxon>Ambleminae</taxon>
        <taxon>Lampsilini</taxon>
        <taxon>Potamilus</taxon>
    </lineage>
</organism>
<reference evidence="2" key="1">
    <citation type="journal article" date="2021" name="Genome Biol. Evol.">
        <title>A High-Quality Reference Genome for a Parasitic Bivalve with Doubly Uniparental Inheritance (Bivalvia: Unionida).</title>
        <authorList>
            <person name="Smith C.H."/>
        </authorList>
    </citation>
    <scope>NUCLEOTIDE SEQUENCE</scope>
    <source>
        <strain evidence="2">CHS0354</strain>
    </source>
</reference>
<protein>
    <submittedName>
        <fullName evidence="2">Uncharacterized protein</fullName>
    </submittedName>
</protein>
<reference evidence="2" key="2">
    <citation type="journal article" date="2021" name="Genome Biol. Evol.">
        <title>Developing a high-quality reference genome for a parasitic bivalve with doubly uniparental inheritance (Bivalvia: Unionida).</title>
        <authorList>
            <person name="Smith C.H."/>
        </authorList>
    </citation>
    <scope>NUCLEOTIDE SEQUENCE</scope>
    <source>
        <strain evidence="2">CHS0354</strain>
        <tissue evidence="2">Mantle</tissue>
    </source>
</reference>
<name>A0AAE0VVY5_9BIVA</name>
<reference evidence="2" key="3">
    <citation type="submission" date="2023-05" db="EMBL/GenBank/DDBJ databases">
        <authorList>
            <person name="Smith C.H."/>
        </authorList>
    </citation>
    <scope>NUCLEOTIDE SEQUENCE</scope>
    <source>
        <strain evidence="2">CHS0354</strain>
        <tissue evidence="2">Mantle</tissue>
    </source>
</reference>
<sequence length="216" mass="24983">MKKPGDSVEMSTDVTTDIKSKSSKLDAISDKEDIKNDLELELIEEDHYDTIVDDCGFENPSLPTVEKDKEHAKKSILRVQSQQESDSDVDDEYIQIQENTKSSNLTKRPTYIDQQKGIGNPKGLRYVPFPESNRISLSDRNKDFYSMSVEEVVYLFEECGLPALAEVCKKEILDGAFFKDFKEENWMDEPFCLKRFHVLKVQKILFGWRPDLEQPE</sequence>